<accession>A0ABV8SS91</accession>
<dbReference type="CDD" id="cd12087">
    <property type="entry name" value="TM_EGFR-like"/>
    <property type="match status" value="1"/>
</dbReference>
<comment type="caution">
    <text evidence="3">The sequence shown here is derived from an EMBL/GenBank/DDBJ whole genome shotgun (WGS) entry which is preliminary data.</text>
</comment>
<evidence type="ECO:0000313" key="4">
    <source>
        <dbReference type="Proteomes" id="UP001595904"/>
    </source>
</evidence>
<reference evidence="4" key="1">
    <citation type="journal article" date="2019" name="Int. J. Syst. Evol. Microbiol.">
        <title>The Global Catalogue of Microorganisms (GCM) 10K type strain sequencing project: providing services to taxonomists for standard genome sequencing and annotation.</title>
        <authorList>
            <consortium name="The Broad Institute Genomics Platform"/>
            <consortium name="The Broad Institute Genome Sequencing Center for Infectious Disease"/>
            <person name="Wu L."/>
            <person name="Ma J."/>
        </authorList>
    </citation>
    <scope>NUCLEOTIDE SEQUENCE [LARGE SCALE GENOMIC DNA]</scope>
    <source>
        <strain evidence="4">CGMCC 1.10759</strain>
    </source>
</reference>
<evidence type="ECO:0000256" key="1">
    <source>
        <dbReference type="SAM" id="MobiDB-lite"/>
    </source>
</evidence>
<keyword evidence="2" id="KW-0812">Transmembrane</keyword>
<dbReference type="RefSeq" id="WP_380597764.1">
    <property type="nucleotide sequence ID" value="NZ_JBHSDU010000003.1"/>
</dbReference>
<keyword evidence="4" id="KW-1185">Reference proteome</keyword>
<proteinExistence type="predicted"/>
<sequence>MQEFFQQHLAAVGVLIALAIALTVFVFRKRKFDPGYRKGEAANPQKVKEQNRPDEWSRSH</sequence>
<keyword evidence="2" id="KW-0472">Membrane</keyword>
<dbReference type="EMBL" id="JBHSDU010000003">
    <property type="protein sequence ID" value="MFC4310346.1"/>
    <property type="molecule type" value="Genomic_DNA"/>
</dbReference>
<protein>
    <submittedName>
        <fullName evidence="3">Uncharacterized protein</fullName>
    </submittedName>
</protein>
<organism evidence="3 4">
    <name type="scientific">Steroidobacter flavus</name>
    <dbReference type="NCBI Taxonomy" id="1842136"/>
    <lineage>
        <taxon>Bacteria</taxon>
        <taxon>Pseudomonadati</taxon>
        <taxon>Pseudomonadota</taxon>
        <taxon>Gammaproteobacteria</taxon>
        <taxon>Steroidobacterales</taxon>
        <taxon>Steroidobacteraceae</taxon>
        <taxon>Steroidobacter</taxon>
    </lineage>
</organism>
<gene>
    <name evidence="3" type="ORF">ACFPN2_14730</name>
</gene>
<evidence type="ECO:0000256" key="2">
    <source>
        <dbReference type="SAM" id="Phobius"/>
    </source>
</evidence>
<name>A0ABV8SS91_9GAMM</name>
<evidence type="ECO:0000313" key="3">
    <source>
        <dbReference type="EMBL" id="MFC4310346.1"/>
    </source>
</evidence>
<dbReference type="Proteomes" id="UP001595904">
    <property type="component" value="Unassembled WGS sequence"/>
</dbReference>
<feature type="transmembrane region" description="Helical" evidence="2">
    <location>
        <begin position="6"/>
        <end position="27"/>
    </location>
</feature>
<keyword evidence="2" id="KW-1133">Transmembrane helix</keyword>
<feature type="region of interest" description="Disordered" evidence="1">
    <location>
        <begin position="35"/>
        <end position="60"/>
    </location>
</feature>